<dbReference type="OrthoDB" id="9803420at2"/>
<dbReference type="GO" id="GO:0032299">
    <property type="term" value="C:ribonuclease H2 complex"/>
    <property type="evidence" value="ECO:0007669"/>
    <property type="project" value="TreeGrafter"/>
</dbReference>
<comment type="cofactor">
    <cofactor evidence="14 15">
        <name>Mn(2+)</name>
        <dbReference type="ChEBI" id="CHEBI:29035"/>
    </cofactor>
    <cofactor evidence="14 15">
        <name>Mg(2+)</name>
        <dbReference type="ChEBI" id="CHEBI:18420"/>
    </cofactor>
    <text evidence="14 15">Manganese or magnesium. Binds 1 divalent metal ion per monomer in the absence of substrate. May bind a second metal ion after substrate binding.</text>
</comment>
<dbReference type="Gene3D" id="3.30.420.10">
    <property type="entry name" value="Ribonuclease H-like superfamily/Ribonuclease H"/>
    <property type="match status" value="1"/>
</dbReference>
<dbReference type="InterPro" id="IPR012337">
    <property type="entry name" value="RNaseH-like_sf"/>
</dbReference>
<dbReference type="NCBIfam" id="NF000595">
    <property type="entry name" value="PRK00015.1-3"/>
    <property type="match status" value="1"/>
</dbReference>
<keyword evidence="11 14" id="KW-0255">Endonuclease</keyword>
<feature type="binding site" evidence="14 15">
    <location>
        <position position="90"/>
    </location>
    <ligand>
        <name>a divalent metal cation</name>
        <dbReference type="ChEBI" id="CHEBI:60240"/>
    </ligand>
</feature>
<feature type="binding site" evidence="14 15">
    <location>
        <position position="184"/>
    </location>
    <ligand>
        <name>a divalent metal cation</name>
        <dbReference type="ChEBI" id="CHEBI:60240"/>
    </ligand>
</feature>
<dbReference type="GO" id="GO:0003723">
    <property type="term" value="F:RNA binding"/>
    <property type="evidence" value="ECO:0007669"/>
    <property type="project" value="UniProtKB-UniRule"/>
</dbReference>
<dbReference type="PANTHER" id="PTHR10954">
    <property type="entry name" value="RIBONUCLEASE H2 SUBUNIT A"/>
    <property type="match status" value="1"/>
</dbReference>
<evidence type="ECO:0000256" key="2">
    <source>
        <dbReference type="ARBA" id="ARBA00001946"/>
    </source>
</evidence>
<evidence type="ECO:0000256" key="10">
    <source>
        <dbReference type="ARBA" id="ARBA00022723"/>
    </source>
</evidence>
<dbReference type="Pfam" id="PF01351">
    <property type="entry name" value="RNase_HII"/>
    <property type="match status" value="1"/>
</dbReference>
<dbReference type="InterPro" id="IPR022898">
    <property type="entry name" value="RNase_HII"/>
</dbReference>
<keyword evidence="13 14" id="KW-0464">Manganese</keyword>
<dbReference type="PANTHER" id="PTHR10954:SF18">
    <property type="entry name" value="RIBONUCLEASE HII"/>
    <property type="match status" value="1"/>
</dbReference>
<dbReference type="PROSITE" id="PS51975">
    <property type="entry name" value="RNASE_H_2"/>
    <property type="match status" value="1"/>
</dbReference>
<evidence type="ECO:0000256" key="15">
    <source>
        <dbReference type="PROSITE-ProRule" id="PRU01319"/>
    </source>
</evidence>
<evidence type="ECO:0000313" key="19">
    <source>
        <dbReference type="Proteomes" id="UP000175744"/>
    </source>
</evidence>
<keyword evidence="8 14" id="KW-0963">Cytoplasm</keyword>
<dbReference type="Proteomes" id="UP000175744">
    <property type="component" value="Unassembled WGS sequence"/>
</dbReference>
<evidence type="ECO:0000256" key="5">
    <source>
        <dbReference type="ARBA" id="ARBA00007383"/>
    </source>
</evidence>
<evidence type="ECO:0000256" key="1">
    <source>
        <dbReference type="ARBA" id="ARBA00000077"/>
    </source>
</evidence>
<dbReference type="NCBIfam" id="NF000594">
    <property type="entry name" value="PRK00015.1-1"/>
    <property type="match status" value="1"/>
</dbReference>
<evidence type="ECO:0000256" key="4">
    <source>
        <dbReference type="ARBA" id="ARBA00004496"/>
    </source>
</evidence>
<comment type="cofactor">
    <cofactor evidence="2">
        <name>Mg(2+)</name>
        <dbReference type="ChEBI" id="CHEBI:18420"/>
    </cofactor>
</comment>
<evidence type="ECO:0000256" key="16">
    <source>
        <dbReference type="RuleBase" id="RU003515"/>
    </source>
</evidence>
<evidence type="ECO:0000256" key="12">
    <source>
        <dbReference type="ARBA" id="ARBA00022801"/>
    </source>
</evidence>
<keyword evidence="9 14" id="KW-0540">Nuclease</keyword>
<comment type="similarity">
    <text evidence="5 14 16">Belongs to the RNase HII family.</text>
</comment>
<dbReference type="GO" id="GO:0006298">
    <property type="term" value="P:mismatch repair"/>
    <property type="evidence" value="ECO:0007669"/>
    <property type="project" value="TreeGrafter"/>
</dbReference>
<dbReference type="RefSeq" id="WP_070109042.1">
    <property type="nucleotide sequence ID" value="NZ_LZFO01000001.1"/>
</dbReference>
<reference evidence="18 19" key="1">
    <citation type="submission" date="2016-06" db="EMBL/GenBank/DDBJ databases">
        <title>Genome sequence of Clostridium acetireducens DSM 10703.</title>
        <authorList>
            <person name="Poehlein A."/>
            <person name="Fluechter S."/>
            <person name="Duerre P."/>
            <person name="Daniel R."/>
        </authorList>
    </citation>
    <scope>NUCLEOTIDE SEQUENCE [LARGE SCALE GENOMIC DNA]</scope>
    <source>
        <strain evidence="18 19">DSM 10703</strain>
    </source>
</reference>
<feature type="domain" description="RNase H type-2" evidence="17">
    <location>
        <begin position="83"/>
        <end position="268"/>
    </location>
</feature>
<dbReference type="InterPro" id="IPR001352">
    <property type="entry name" value="RNase_HII/HIII"/>
</dbReference>
<keyword evidence="10 14" id="KW-0479">Metal-binding</keyword>
<accession>A0A1E8F226</accession>
<keyword evidence="19" id="KW-1185">Reference proteome</keyword>
<dbReference type="GO" id="GO:0005737">
    <property type="term" value="C:cytoplasm"/>
    <property type="evidence" value="ECO:0007669"/>
    <property type="project" value="UniProtKB-SubCell"/>
</dbReference>
<sequence>MNIDNFNISEMTCKDIKVLVDSIDYNLINEKDLLYLIKVMNNDSRKNVKNLSLALHKRFHKHEKELQRVKDMYYFDERFQPYVYLAGADEVGRGPLAGPIVAAAVILRHSCNEDLILNIKDSKKLSSKVREELNYIILNKAVSYSLAIINNDVIDEKGISWANNEVLKRACLGLKIKPDIVLSDGYIVKNLNIRNEFILKGDARSASIASASIIAKVYRDNLMKEYSKIYPEYSFEKNVGYGTKEHIEAIKKYGYCKIHRLSFLKNIL</sequence>
<dbReference type="STRING" id="1121290.CLAOCE_00580"/>
<dbReference type="CDD" id="cd07182">
    <property type="entry name" value="RNase_HII_bacteria_HII_like"/>
    <property type="match status" value="1"/>
</dbReference>
<evidence type="ECO:0000256" key="11">
    <source>
        <dbReference type="ARBA" id="ARBA00022759"/>
    </source>
</evidence>
<dbReference type="EMBL" id="LZFO01000001">
    <property type="protein sequence ID" value="OFI07710.1"/>
    <property type="molecule type" value="Genomic_DNA"/>
</dbReference>
<dbReference type="EC" id="3.1.26.4" evidence="6 14"/>
<evidence type="ECO:0000256" key="9">
    <source>
        <dbReference type="ARBA" id="ARBA00022722"/>
    </source>
</evidence>
<dbReference type="GO" id="GO:0043137">
    <property type="term" value="P:DNA replication, removal of RNA primer"/>
    <property type="evidence" value="ECO:0007669"/>
    <property type="project" value="TreeGrafter"/>
</dbReference>
<name>A0A1E8F226_9CLOT</name>
<dbReference type="PATRIC" id="fig|1121290.3.peg.58"/>
<evidence type="ECO:0000256" key="3">
    <source>
        <dbReference type="ARBA" id="ARBA00004065"/>
    </source>
</evidence>
<evidence type="ECO:0000256" key="6">
    <source>
        <dbReference type="ARBA" id="ARBA00012180"/>
    </source>
</evidence>
<dbReference type="InterPro" id="IPR024567">
    <property type="entry name" value="RNase_HII/HIII_dom"/>
</dbReference>
<keyword evidence="12 14" id="KW-0378">Hydrolase</keyword>
<evidence type="ECO:0000259" key="17">
    <source>
        <dbReference type="PROSITE" id="PS51975"/>
    </source>
</evidence>
<dbReference type="GO" id="GO:0030145">
    <property type="term" value="F:manganese ion binding"/>
    <property type="evidence" value="ECO:0007669"/>
    <property type="project" value="UniProtKB-UniRule"/>
</dbReference>
<dbReference type="SUPFAM" id="SSF53098">
    <property type="entry name" value="Ribonuclease H-like"/>
    <property type="match status" value="1"/>
</dbReference>
<dbReference type="HAMAP" id="MF_00052_B">
    <property type="entry name" value="RNase_HII_B"/>
    <property type="match status" value="1"/>
</dbReference>
<evidence type="ECO:0000313" key="18">
    <source>
        <dbReference type="EMBL" id="OFI07710.1"/>
    </source>
</evidence>
<protein>
    <recommendedName>
        <fullName evidence="7 14">Ribonuclease HII</fullName>
        <shortName evidence="14">RNase HII</shortName>
        <ecNumber evidence="6 14">3.1.26.4</ecNumber>
    </recommendedName>
</protein>
<evidence type="ECO:0000256" key="13">
    <source>
        <dbReference type="ARBA" id="ARBA00023211"/>
    </source>
</evidence>
<evidence type="ECO:0000256" key="8">
    <source>
        <dbReference type="ARBA" id="ARBA00022490"/>
    </source>
</evidence>
<evidence type="ECO:0000256" key="7">
    <source>
        <dbReference type="ARBA" id="ARBA00019179"/>
    </source>
</evidence>
<dbReference type="GO" id="GO:0004523">
    <property type="term" value="F:RNA-DNA hybrid ribonuclease activity"/>
    <property type="evidence" value="ECO:0007669"/>
    <property type="project" value="UniProtKB-UniRule"/>
</dbReference>
<comment type="subcellular location">
    <subcellularLocation>
        <location evidence="4 14">Cytoplasm</location>
    </subcellularLocation>
</comment>
<dbReference type="InterPro" id="IPR036397">
    <property type="entry name" value="RNaseH_sf"/>
</dbReference>
<proteinExistence type="inferred from homology"/>
<comment type="catalytic activity">
    <reaction evidence="1 14 15 16">
        <text>Endonucleolytic cleavage to 5'-phosphomonoester.</text>
        <dbReference type="EC" id="3.1.26.4"/>
    </reaction>
</comment>
<feature type="binding site" evidence="14 15">
    <location>
        <position position="89"/>
    </location>
    <ligand>
        <name>a divalent metal cation</name>
        <dbReference type="ChEBI" id="CHEBI:60240"/>
    </ligand>
</feature>
<dbReference type="AlphaFoldDB" id="A0A1E8F226"/>
<organism evidence="18 19">
    <name type="scientific">Clostridium acetireducens DSM 10703</name>
    <dbReference type="NCBI Taxonomy" id="1121290"/>
    <lineage>
        <taxon>Bacteria</taxon>
        <taxon>Bacillati</taxon>
        <taxon>Bacillota</taxon>
        <taxon>Clostridia</taxon>
        <taxon>Eubacteriales</taxon>
        <taxon>Clostridiaceae</taxon>
        <taxon>Clostridium</taxon>
    </lineage>
</organism>
<comment type="function">
    <text evidence="3 14 16">Endonuclease that specifically degrades the RNA of RNA-DNA hybrids.</text>
</comment>
<evidence type="ECO:0000256" key="14">
    <source>
        <dbReference type="HAMAP-Rule" id="MF_00052"/>
    </source>
</evidence>
<comment type="caution">
    <text evidence="18">The sequence shown here is derived from an EMBL/GenBank/DDBJ whole genome shotgun (WGS) entry which is preliminary data.</text>
</comment>
<gene>
    <name evidence="14 18" type="primary">rnhB</name>
    <name evidence="18" type="ORF">CLOACE_00580</name>
</gene>